<dbReference type="Pfam" id="PF01979">
    <property type="entry name" value="Amidohydro_1"/>
    <property type="match status" value="1"/>
</dbReference>
<evidence type="ECO:0000313" key="4">
    <source>
        <dbReference type="Proteomes" id="UP000031278"/>
    </source>
</evidence>
<feature type="signal peptide" evidence="1">
    <location>
        <begin position="1"/>
        <end position="23"/>
    </location>
</feature>
<dbReference type="InterPro" id="IPR032466">
    <property type="entry name" value="Metal_Hydrolase"/>
</dbReference>
<reference evidence="3 4" key="1">
    <citation type="submission" date="2014-12" db="EMBL/GenBank/DDBJ databases">
        <title>Genome sequencing of Photobacterium gaetbulicola AD005a.</title>
        <authorList>
            <person name="Adrian T.G.S."/>
            <person name="Chan K.G."/>
        </authorList>
    </citation>
    <scope>NUCLEOTIDE SEQUENCE [LARGE SCALE GENOMIC DNA]</scope>
    <source>
        <strain evidence="3 4">AD005a</strain>
    </source>
</reference>
<dbReference type="Proteomes" id="UP000031278">
    <property type="component" value="Unassembled WGS sequence"/>
</dbReference>
<dbReference type="GO" id="GO:0016810">
    <property type="term" value="F:hydrolase activity, acting on carbon-nitrogen (but not peptide) bonds"/>
    <property type="evidence" value="ECO:0007669"/>
    <property type="project" value="InterPro"/>
</dbReference>
<dbReference type="RefSeq" id="WP_039461803.1">
    <property type="nucleotide sequence ID" value="NZ_JWLZ01000157.1"/>
</dbReference>
<dbReference type="AlphaFoldDB" id="A0A0B9H3I6"/>
<gene>
    <name evidence="3" type="ORF">RJ45_11575</name>
</gene>
<keyword evidence="1" id="KW-0732">Signal</keyword>
<dbReference type="InterPro" id="IPR011059">
    <property type="entry name" value="Metal-dep_hydrolase_composite"/>
</dbReference>
<dbReference type="Gene3D" id="3.20.20.140">
    <property type="entry name" value="Metal-dependent hydrolases"/>
    <property type="match status" value="1"/>
</dbReference>
<evidence type="ECO:0000256" key="1">
    <source>
        <dbReference type="SAM" id="SignalP"/>
    </source>
</evidence>
<dbReference type="SUPFAM" id="SSF51338">
    <property type="entry name" value="Composite domain of metallo-dependent hydrolases"/>
    <property type="match status" value="1"/>
</dbReference>
<protein>
    <recommendedName>
        <fullName evidence="2">Amidohydrolase-related domain-containing protein</fullName>
    </recommendedName>
</protein>
<dbReference type="Gene3D" id="2.30.40.10">
    <property type="entry name" value="Urease, subunit C, domain 1"/>
    <property type="match status" value="1"/>
</dbReference>
<dbReference type="EMBL" id="JWLZ01000157">
    <property type="protein sequence ID" value="KHT63452.1"/>
    <property type="molecule type" value="Genomic_DNA"/>
</dbReference>
<sequence>MLTSLLKTALCTSLILSFGTANAGGPPSDFLFTNVDIFNGKSDVLLEEHQVLVSGNKIVKIGKNIDKPDTAVIIDGTGKTLMPGIIEAHGHPGSPTTPNKILGDTDWMYIGLSAAADLKTYIDAGWTTVRAVGGGPTYGIQRAVDEGIVPGPRIYPSGMFISQTSGHADFRRFADPHPDDLSEKPFWNKYYGHIADGTAEVRQAVREELRKGAVHIKMMAGGGVTSQYDPLHTTQYSLEEMKAAVEAADDWGAYVMVHAYTDKAVNRALDAGVKVIEHGQLMTEQTAERMAKEDVFLSTQAFAAASDVAGQLMKAEGPKSYGKWQSVNEGFKNSIKYAVKHNVKIAFGTDLWGDATPYITQEFATRQAFFSNYEILRQATSVNGELVALTGVLNPYDEGPLGVIEEGAYADILLVNGNPVEDLTPLIYPEEGIALIMKNGEVYKNKL</sequence>
<feature type="chain" id="PRO_5002128905" description="Amidohydrolase-related domain-containing protein" evidence="1">
    <location>
        <begin position="24"/>
        <end position="447"/>
    </location>
</feature>
<accession>A0A0B9H3I6</accession>
<proteinExistence type="predicted"/>
<dbReference type="PANTHER" id="PTHR43135">
    <property type="entry name" value="ALPHA-D-RIBOSE 1-METHYLPHOSPHONATE 5-TRIPHOSPHATE DIPHOSPHATASE"/>
    <property type="match status" value="1"/>
</dbReference>
<feature type="domain" description="Amidohydrolase-related" evidence="2">
    <location>
        <begin position="80"/>
        <end position="440"/>
    </location>
</feature>
<comment type="caution">
    <text evidence="3">The sequence shown here is derived from an EMBL/GenBank/DDBJ whole genome shotgun (WGS) entry which is preliminary data.</text>
</comment>
<dbReference type="CDD" id="cd01299">
    <property type="entry name" value="Met_dep_hydrolase_A"/>
    <property type="match status" value="1"/>
</dbReference>
<evidence type="ECO:0000259" key="2">
    <source>
        <dbReference type="Pfam" id="PF01979"/>
    </source>
</evidence>
<dbReference type="PANTHER" id="PTHR43135:SF3">
    <property type="entry name" value="ALPHA-D-RIBOSE 1-METHYLPHOSPHONATE 5-TRIPHOSPHATE DIPHOSPHATASE"/>
    <property type="match status" value="1"/>
</dbReference>
<evidence type="ECO:0000313" key="3">
    <source>
        <dbReference type="EMBL" id="KHT63452.1"/>
    </source>
</evidence>
<dbReference type="InterPro" id="IPR057744">
    <property type="entry name" value="OTAase-like"/>
</dbReference>
<dbReference type="InterPro" id="IPR051781">
    <property type="entry name" value="Metallo-dep_Hydrolase"/>
</dbReference>
<organism evidence="3 4">
    <name type="scientific">Photobacterium gaetbulicola</name>
    <dbReference type="NCBI Taxonomy" id="1295392"/>
    <lineage>
        <taxon>Bacteria</taxon>
        <taxon>Pseudomonadati</taxon>
        <taxon>Pseudomonadota</taxon>
        <taxon>Gammaproteobacteria</taxon>
        <taxon>Vibrionales</taxon>
        <taxon>Vibrionaceae</taxon>
        <taxon>Photobacterium</taxon>
    </lineage>
</organism>
<dbReference type="InterPro" id="IPR006680">
    <property type="entry name" value="Amidohydro-rel"/>
</dbReference>
<name>A0A0B9H3I6_9GAMM</name>
<dbReference type="SUPFAM" id="SSF51556">
    <property type="entry name" value="Metallo-dependent hydrolases"/>
    <property type="match status" value="1"/>
</dbReference>